<evidence type="ECO:0000313" key="9">
    <source>
        <dbReference type="EMBL" id="SEA02239.1"/>
    </source>
</evidence>
<keyword evidence="5 7" id="KW-0143">Chaperone</keyword>
<dbReference type="InterPro" id="IPR023058">
    <property type="entry name" value="PPIase_PpiC_CS"/>
</dbReference>
<dbReference type="Proteomes" id="UP000242469">
    <property type="component" value="Unassembled WGS sequence"/>
</dbReference>
<dbReference type="SUPFAM" id="SSF109998">
    <property type="entry name" value="Triger factor/SurA peptide-binding domain-like"/>
    <property type="match status" value="1"/>
</dbReference>
<organism evidence="9 10">
    <name type="scientific">Marinobacterium iners DSM 11526</name>
    <dbReference type="NCBI Taxonomy" id="1122198"/>
    <lineage>
        <taxon>Bacteria</taxon>
        <taxon>Pseudomonadati</taxon>
        <taxon>Pseudomonadota</taxon>
        <taxon>Gammaproteobacteria</taxon>
        <taxon>Oceanospirillales</taxon>
        <taxon>Oceanospirillaceae</taxon>
        <taxon>Marinobacterium</taxon>
    </lineage>
</organism>
<dbReference type="InterPro" id="IPR015391">
    <property type="entry name" value="SurA_N"/>
</dbReference>
<feature type="chain" id="PRO_5017490793" description="Chaperone SurA" evidence="7">
    <location>
        <begin position="26"/>
        <end position="430"/>
    </location>
</feature>
<sequence precursor="true">MALSKLRHPLAALLLFALPLTSVNAELLDRVAAIVNEDVVLESELEQRLELVTEQINARGEDTRLPPENILKQQVLDRLILESIQTQTAQQQGIRVSDRQLNDALERIAQQNNMTLGQFREALIAEGQDYNAAREQIRREILLSQVQQSNVNRRISVSDQEVQNFLDSELGQQEIQAEFQLRNILIALPDGASPQMIQQAEEKSRDLYQQLQEGADFAELALAVSNAPNALQGGELGWRRESELPEPLAAAIGKLSPGQISQPVRTPGGFHILKVEDKRGGKVQLVSQVKVRHILLTPNEIRSPEQTRRLIDELYRRLQDGEPFDELARRYSDDAASGSQGGDLGWTQNGQMVPEFEQVMNSTDKGEISEPFQSRFGWHILQVQDYRTQDMGEEMLESQARNSIRQRKFSEELNNWLREIRSQAYIERKI</sequence>
<evidence type="ECO:0000259" key="8">
    <source>
        <dbReference type="PROSITE" id="PS50198"/>
    </source>
</evidence>
<dbReference type="InterPro" id="IPR023034">
    <property type="entry name" value="PPIase_SurA"/>
</dbReference>
<dbReference type="RefSeq" id="WP_175527530.1">
    <property type="nucleotide sequence ID" value="NZ_FNRJ01000001.1"/>
</dbReference>
<reference evidence="10" key="1">
    <citation type="submission" date="2016-10" db="EMBL/GenBank/DDBJ databases">
        <authorList>
            <person name="Varghese N."/>
            <person name="Submissions S."/>
        </authorList>
    </citation>
    <scope>NUCLEOTIDE SEQUENCE [LARGE SCALE GENOMIC DNA]</scope>
    <source>
        <strain evidence="10">DSM 11526</strain>
    </source>
</reference>
<keyword evidence="6 7" id="KW-0413">Isomerase</keyword>
<evidence type="ECO:0000256" key="2">
    <source>
        <dbReference type="ARBA" id="ARBA00022737"/>
    </source>
</evidence>
<keyword evidence="3 7" id="KW-0574">Periplasm</keyword>
<dbReference type="Pfam" id="PF00639">
    <property type="entry name" value="Rotamase"/>
    <property type="match status" value="1"/>
</dbReference>
<evidence type="ECO:0000256" key="3">
    <source>
        <dbReference type="ARBA" id="ARBA00022764"/>
    </source>
</evidence>
<protein>
    <recommendedName>
        <fullName evidence="7">Chaperone SurA</fullName>
    </recommendedName>
    <alternativeName>
        <fullName evidence="7">Peptidyl-prolyl cis-trans isomerase SurA</fullName>
        <shortName evidence="7">PPIase SurA</shortName>
        <ecNumber evidence="7">5.2.1.8</ecNumber>
    </alternativeName>
    <alternativeName>
        <fullName evidence="7">Rotamase SurA</fullName>
    </alternativeName>
</protein>
<dbReference type="AlphaFoldDB" id="A0A1H3XS64"/>
<dbReference type="GO" id="GO:0030288">
    <property type="term" value="C:outer membrane-bounded periplasmic space"/>
    <property type="evidence" value="ECO:0007669"/>
    <property type="project" value="InterPro"/>
</dbReference>
<dbReference type="GO" id="GO:0051082">
    <property type="term" value="F:unfolded protein binding"/>
    <property type="evidence" value="ECO:0007669"/>
    <property type="project" value="UniProtKB-UniRule"/>
</dbReference>
<accession>A0A1H3XS64</accession>
<dbReference type="GO" id="GO:0050821">
    <property type="term" value="P:protein stabilization"/>
    <property type="evidence" value="ECO:0007669"/>
    <property type="project" value="InterPro"/>
</dbReference>
<evidence type="ECO:0000313" key="10">
    <source>
        <dbReference type="Proteomes" id="UP000242469"/>
    </source>
</evidence>
<dbReference type="PANTHER" id="PTHR47637:SF1">
    <property type="entry name" value="CHAPERONE SURA"/>
    <property type="match status" value="1"/>
</dbReference>
<dbReference type="SUPFAM" id="SSF54534">
    <property type="entry name" value="FKBP-like"/>
    <property type="match status" value="2"/>
</dbReference>
<dbReference type="HAMAP" id="MF_01183">
    <property type="entry name" value="Chaperone_SurA"/>
    <property type="match status" value="1"/>
</dbReference>
<feature type="signal peptide" evidence="7">
    <location>
        <begin position="1"/>
        <end position="25"/>
    </location>
</feature>
<comment type="function">
    <text evidence="7">Chaperone involved in the correct folding and assembly of outer membrane proteins. Recognizes specific patterns of aromatic residues and the orientation of their side chains, which are found more frequently in integral outer membrane proteins. May act in both early periplasmic and late outer membrane-associated steps of protein maturation.</text>
</comment>
<feature type="domain" description="PpiC" evidence="8">
    <location>
        <begin position="286"/>
        <end position="385"/>
    </location>
</feature>
<comment type="subcellular location">
    <subcellularLocation>
        <location evidence="7">Periplasm</location>
    </subcellularLocation>
    <text evidence="7">Is capable of associating with the outer membrane.</text>
</comment>
<evidence type="ECO:0000256" key="6">
    <source>
        <dbReference type="ARBA" id="ARBA00023235"/>
    </source>
</evidence>
<dbReference type="GO" id="GO:0003755">
    <property type="term" value="F:peptidyl-prolyl cis-trans isomerase activity"/>
    <property type="evidence" value="ECO:0007669"/>
    <property type="project" value="UniProtKB-UniRule"/>
</dbReference>
<dbReference type="GO" id="GO:0006457">
    <property type="term" value="P:protein folding"/>
    <property type="evidence" value="ECO:0007669"/>
    <property type="project" value="UniProtKB-UniRule"/>
</dbReference>
<proteinExistence type="inferred from homology"/>
<evidence type="ECO:0000256" key="7">
    <source>
        <dbReference type="HAMAP-Rule" id="MF_01183"/>
    </source>
</evidence>
<dbReference type="Gene3D" id="3.10.50.40">
    <property type="match status" value="2"/>
</dbReference>
<evidence type="ECO:0000256" key="4">
    <source>
        <dbReference type="ARBA" id="ARBA00023110"/>
    </source>
</evidence>
<dbReference type="STRING" id="1122198.SAMN02745729_101245"/>
<dbReference type="EC" id="5.2.1.8" evidence="7"/>
<gene>
    <name evidence="7" type="primary">surA</name>
    <name evidence="9" type="ORF">SAMN02745729_101245</name>
</gene>
<comment type="catalytic activity">
    <reaction evidence="7">
        <text>[protein]-peptidylproline (omega=180) = [protein]-peptidylproline (omega=0)</text>
        <dbReference type="Rhea" id="RHEA:16237"/>
        <dbReference type="Rhea" id="RHEA-COMP:10747"/>
        <dbReference type="Rhea" id="RHEA-COMP:10748"/>
        <dbReference type="ChEBI" id="CHEBI:83833"/>
        <dbReference type="ChEBI" id="CHEBI:83834"/>
        <dbReference type="EC" id="5.2.1.8"/>
    </reaction>
</comment>
<dbReference type="GO" id="GO:0042277">
    <property type="term" value="F:peptide binding"/>
    <property type="evidence" value="ECO:0007669"/>
    <property type="project" value="InterPro"/>
</dbReference>
<dbReference type="InterPro" id="IPR050280">
    <property type="entry name" value="OMP_Chaperone_SurA"/>
</dbReference>
<dbReference type="Pfam" id="PF13616">
    <property type="entry name" value="Rotamase_3"/>
    <property type="match status" value="1"/>
</dbReference>
<dbReference type="Pfam" id="PF09312">
    <property type="entry name" value="SurA_N"/>
    <property type="match status" value="1"/>
</dbReference>
<dbReference type="PROSITE" id="PS50198">
    <property type="entry name" value="PPIC_PPIASE_2"/>
    <property type="match status" value="2"/>
</dbReference>
<keyword evidence="4 7" id="KW-0697">Rotamase</keyword>
<dbReference type="InterPro" id="IPR027304">
    <property type="entry name" value="Trigger_fact/SurA_dom_sf"/>
</dbReference>
<dbReference type="GO" id="GO:0043165">
    <property type="term" value="P:Gram-negative-bacterium-type cell outer membrane assembly"/>
    <property type="evidence" value="ECO:0007669"/>
    <property type="project" value="InterPro"/>
</dbReference>
<dbReference type="InterPro" id="IPR000297">
    <property type="entry name" value="PPIase_PpiC"/>
</dbReference>
<evidence type="ECO:0000256" key="1">
    <source>
        <dbReference type="ARBA" id="ARBA00022729"/>
    </source>
</evidence>
<name>A0A1H3XS64_9GAMM</name>
<dbReference type="InterPro" id="IPR046357">
    <property type="entry name" value="PPIase_dom_sf"/>
</dbReference>
<dbReference type="Gene3D" id="1.10.4030.10">
    <property type="entry name" value="Porin chaperone SurA, peptide-binding domain"/>
    <property type="match status" value="1"/>
</dbReference>
<keyword evidence="2 7" id="KW-0677">Repeat</keyword>
<keyword evidence="10" id="KW-1185">Reference proteome</keyword>
<dbReference type="PROSITE" id="PS01096">
    <property type="entry name" value="PPIC_PPIASE_1"/>
    <property type="match status" value="1"/>
</dbReference>
<comment type="domain">
    <text evidence="7">The PPIase activity resides only in the second parvulin domain. The N-terminal region and the C-terminal tail are necessary and sufficient for the chaperone activity of SurA. The PPIase activity is dispensable for SurA to function as a chaperone. The N-terminal region and the C-terminal tail are also required for porin recognition.</text>
</comment>
<dbReference type="EMBL" id="FNRJ01000001">
    <property type="protein sequence ID" value="SEA02239.1"/>
    <property type="molecule type" value="Genomic_DNA"/>
</dbReference>
<dbReference type="PANTHER" id="PTHR47637">
    <property type="entry name" value="CHAPERONE SURA"/>
    <property type="match status" value="1"/>
</dbReference>
<feature type="domain" description="PpiC" evidence="8">
    <location>
        <begin position="176"/>
        <end position="277"/>
    </location>
</feature>
<keyword evidence="1 7" id="KW-0732">Signal</keyword>
<evidence type="ECO:0000256" key="5">
    <source>
        <dbReference type="ARBA" id="ARBA00023186"/>
    </source>
</evidence>